<organism evidence="1 2">
    <name type="scientific">Eretmocerus hayati</name>
    <dbReference type="NCBI Taxonomy" id="131215"/>
    <lineage>
        <taxon>Eukaryota</taxon>
        <taxon>Metazoa</taxon>
        <taxon>Ecdysozoa</taxon>
        <taxon>Arthropoda</taxon>
        <taxon>Hexapoda</taxon>
        <taxon>Insecta</taxon>
        <taxon>Pterygota</taxon>
        <taxon>Neoptera</taxon>
        <taxon>Endopterygota</taxon>
        <taxon>Hymenoptera</taxon>
        <taxon>Apocrita</taxon>
        <taxon>Proctotrupomorpha</taxon>
        <taxon>Chalcidoidea</taxon>
        <taxon>Aphelinidae</taxon>
        <taxon>Aphelininae</taxon>
        <taxon>Eretmocerus</taxon>
    </lineage>
</organism>
<dbReference type="Proteomes" id="UP001239111">
    <property type="component" value="Chromosome 2"/>
</dbReference>
<name>A0ACC2P5Z9_9HYME</name>
<evidence type="ECO:0000313" key="2">
    <source>
        <dbReference type="Proteomes" id="UP001239111"/>
    </source>
</evidence>
<keyword evidence="2" id="KW-1185">Reference proteome</keyword>
<dbReference type="EMBL" id="CM056742">
    <property type="protein sequence ID" value="KAJ8678436.1"/>
    <property type="molecule type" value="Genomic_DNA"/>
</dbReference>
<sequence length="916" mass="99256">MDTHTPASSAATTTPTTTPPPPSTIEATPPTVIRQKVRARLGGSQQQQRQPDSAIQTRSRGPHDEYVRFSAVNQQTQNSNSASARQSQTRQKTRTRTHSSASTTSQRNLPIESEGPGLVRIHSAKNQSRTPPVRDNDDNADEQEHEDRFDEPKPTRAQNAYTSTESSSISHQSKIRQRSQQNSRRPTLARIRTNAAAYVEEEDIATSVTKLPRSRGRTQNAPLSSSMEQEHKPSKSTRARNRRPAVRQRPVTAGVNRAFSEISPESSNELDENYPRASARPETQQHSLENENYPQEFLLNYGASQSYDDGSTGPVSSGPPTKSDKTNSADIHGAESQWSTKLSGNSFQPSNYAPNRADGESDKIFQPLAGDKAGDFSEIITAGPEQSSVTMLVSSDDSGAATDLPGPSSEESLVGSMIGSLVDFGKKMNGEAQPDSALDTVETAENPRDKGPSSTQAALEDFNNKATGSTFKKARLRHRRVRIRVKPASSSSEDFVTAESQGYESSLNKLPQEPIKFRNFYRTTQVTTSTTSETTPAALISTASPATERSESLFDDLLGIENEAATTIPTTPKTTTITTTTVSEMVTTIIPTTTMTTRSTTKAEEDTWTSPLTSSTSSSIEFPATTLEIGGEHTTLIEHQSTENLTSPTTITTKESSGTGSAERIAAVTTTTAWQPLASNSGESIIQSLNSDNSLRYFEAKSPAYNEYLRSQEQSKSSELSDAGGLDPKQPKNHRSKWSEVRQLSDKWSNGGAPAGPTNQSEAGVTDYVKAVFESIKNAGEGDNALPQTIQQPAELVKTSVSSSSRVVSRPASSQLLFGQRRANGGMSSSASEVTTTTATQTQTPSPTMTELVTFGPFVPSIMSDRQQQLPKKTSLEMNLGKILRTSTTTKVSHMTEICYRGRCVMSKPKKEGLSR</sequence>
<proteinExistence type="predicted"/>
<reference evidence="1" key="1">
    <citation type="submission" date="2023-04" db="EMBL/GenBank/DDBJ databases">
        <title>A chromosome-level genome assembly of the parasitoid wasp Eretmocerus hayati.</title>
        <authorList>
            <person name="Zhong Y."/>
            <person name="Liu S."/>
            <person name="Liu Y."/>
        </authorList>
    </citation>
    <scope>NUCLEOTIDE SEQUENCE</scope>
    <source>
        <strain evidence="1">ZJU_SS_LIU_2023</strain>
    </source>
</reference>
<accession>A0ACC2P5Z9</accession>
<protein>
    <submittedName>
        <fullName evidence="1">Uncharacterized protein</fullName>
    </submittedName>
</protein>
<gene>
    <name evidence="1" type="ORF">QAD02_014223</name>
</gene>
<comment type="caution">
    <text evidence="1">The sequence shown here is derived from an EMBL/GenBank/DDBJ whole genome shotgun (WGS) entry which is preliminary data.</text>
</comment>
<evidence type="ECO:0000313" key="1">
    <source>
        <dbReference type="EMBL" id="KAJ8678436.1"/>
    </source>
</evidence>